<evidence type="ECO:0000256" key="1">
    <source>
        <dbReference type="ARBA" id="ARBA00007302"/>
    </source>
</evidence>
<feature type="compositionally biased region" description="Basic and acidic residues" evidence="6">
    <location>
        <begin position="538"/>
        <end position="547"/>
    </location>
</feature>
<feature type="compositionally biased region" description="Low complexity" evidence="6">
    <location>
        <begin position="879"/>
        <end position="892"/>
    </location>
</feature>
<dbReference type="InterPro" id="IPR033503">
    <property type="entry name" value="GW182_RRM"/>
</dbReference>
<dbReference type="GO" id="GO:0000932">
    <property type="term" value="C:P-body"/>
    <property type="evidence" value="ECO:0007669"/>
    <property type="project" value="TreeGrafter"/>
</dbReference>
<name>A0A8J2KWK8_9HEXA</name>
<evidence type="ECO:0000256" key="6">
    <source>
        <dbReference type="SAM" id="MobiDB-lite"/>
    </source>
</evidence>
<evidence type="ECO:0000259" key="7">
    <source>
        <dbReference type="PROSITE" id="PS50102"/>
    </source>
</evidence>
<evidence type="ECO:0000256" key="5">
    <source>
        <dbReference type="PROSITE-ProRule" id="PRU00176"/>
    </source>
</evidence>
<keyword evidence="9" id="KW-1185">Reference proteome</keyword>
<feature type="compositionally biased region" description="Gly residues" evidence="6">
    <location>
        <begin position="590"/>
        <end position="607"/>
    </location>
</feature>
<feature type="compositionally biased region" description="Low complexity" evidence="6">
    <location>
        <begin position="1183"/>
        <end position="1197"/>
    </location>
</feature>
<feature type="region of interest" description="Disordered" evidence="6">
    <location>
        <begin position="1497"/>
        <end position="1569"/>
    </location>
</feature>
<dbReference type="Pfam" id="PF00076">
    <property type="entry name" value="RRM_1"/>
    <property type="match status" value="1"/>
</dbReference>
<comment type="caution">
    <text evidence="8">The sequence shown here is derived from an EMBL/GenBank/DDBJ whole genome shotgun (WGS) entry which is preliminary data.</text>
</comment>
<dbReference type="SMART" id="SM00360">
    <property type="entry name" value="RRM"/>
    <property type="match status" value="1"/>
</dbReference>
<dbReference type="CDD" id="cd12435">
    <property type="entry name" value="RRM_GW182_like"/>
    <property type="match status" value="1"/>
</dbReference>
<dbReference type="Pfam" id="PF12938">
    <property type="entry name" value="M_domain"/>
    <property type="match status" value="1"/>
</dbReference>
<feature type="compositionally biased region" description="Low complexity" evidence="6">
    <location>
        <begin position="286"/>
        <end position="320"/>
    </location>
</feature>
<feature type="compositionally biased region" description="Gly residues" evidence="6">
    <location>
        <begin position="869"/>
        <end position="878"/>
    </location>
</feature>
<feature type="region of interest" description="Disordered" evidence="6">
    <location>
        <begin position="420"/>
        <end position="770"/>
    </location>
</feature>
<feature type="compositionally biased region" description="Pro residues" evidence="6">
    <location>
        <begin position="647"/>
        <end position="658"/>
    </location>
</feature>
<evidence type="ECO:0000256" key="3">
    <source>
        <dbReference type="ARBA" id="ARBA00022884"/>
    </source>
</evidence>
<feature type="compositionally biased region" description="Low complexity" evidence="6">
    <location>
        <begin position="1296"/>
        <end position="1313"/>
    </location>
</feature>
<feature type="region of interest" description="Disordered" evidence="6">
    <location>
        <begin position="1042"/>
        <end position="1220"/>
    </location>
</feature>
<protein>
    <recommendedName>
        <fullName evidence="7">RRM domain-containing protein</fullName>
    </recommendedName>
</protein>
<dbReference type="GO" id="GO:0005654">
    <property type="term" value="C:nucleoplasm"/>
    <property type="evidence" value="ECO:0007669"/>
    <property type="project" value="TreeGrafter"/>
</dbReference>
<dbReference type="PROSITE" id="PS50102">
    <property type="entry name" value="RRM"/>
    <property type="match status" value="1"/>
</dbReference>
<feature type="compositionally biased region" description="Low complexity" evidence="6">
    <location>
        <begin position="840"/>
        <end position="850"/>
    </location>
</feature>
<dbReference type="GO" id="GO:0035278">
    <property type="term" value="P:miRNA-mediated gene silencing by inhibition of translation"/>
    <property type="evidence" value="ECO:0007669"/>
    <property type="project" value="InterPro"/>
</dbReference>
<proteinExistence type="inferred from homology"/>
<dbReference type="InterPro" id="IPR026805">
    <property type="entry name" value="GW182_M_dom"/>
</dbReference>
<feature type="compositionally biased region" description="Low complexity" evidence="6">
    <location>
        <begin position="207"/>
        <end position="238"/>
    </location>
</feature>
<dbReference type="FunFam" id="3.30.70.330:FF:000011">
    <property type="entry name" value="trinucleotide repeat-containing gene 6A protein-like"/>
    <property type="match status" value="1"/>
</dbReference>
<feature type="region of interest" description="Disordered" evidence="6">
    <location>
        <begin position="96"/>
        <end position="351"/>
    </location>
</feature>
<feature type="compositionally biased region" description="Polar residues" evidence="6">
    <location>
        <begin position="239"/>
        <end position="277"/>
    </location>
</feature>
<dbReference type="InterPro" id="IPR052068">
    <property type="entry name" value="GW182_domain"/>
</dbReference>
<keyword evidence="4" id="KW-0943">RNA-mediated gene silencing</keyword>
<dbReference type="Proteomes" id="UP000708208">
    <property type="component" value="Unassembled WGS sequence"/>
</dbReference>
<feature type="compositionally biased region" description="Polar residues" evidence="6">
    <location>
        <begin position="1201"/>
        <end position="1214"/>
    </location>
</feature>
<feature type="compositionally biased region" description="Polar residues" evidence="6">
    <location>
        <begin position="1140"/>
        <end position="1171"/>
    </location>
</feature>
<evidence type="ECO:0000256" key="2">
    <source>
        <dbReference type="ARBA" id="ARBA00022845"/>
    </source>
</evidence>
<feature type="compositionally biased region" description="Low complexity" evidence="6">
    <location>
        <begin position="96"/>
        <end position="155"/>
    </location>
</feature>
<keyword evidence="2" id="KW-0810">Translation regulation</keyword>
<feature type="compositionally biased region" description="Low complexity" evidence="6">
    <location>
        <begin position="1503"/>
        <end position="1522"/>
    </location>
</feature>
<evidence type="ECO:0000256" key="4">
    <source>
        <dbReference type="ARBA" id="ARBA00023158"/>
    </source>
</evidence>
<dbReference type="OrthoDB" id="5919166at2759"/>
<feature type="compositionally biased region" description="Polar residues" evidence="6">
    <location>
        <begin position="159"/>
        <end position="206"/>
    </location>
</feature>
<feature type="region of interest" description="Disordered" evidence="6">
    <location>
        <begin position="364"/>
        <end position="404"/>
    </location>
</feature>
<feature type="compositionally biased region" description="Low complexity" evidence="6">
    <location>
        <begin position="469"/>
        <end position="493"/>
    </location>
</feature>
<keyword evidence="3 5" id="KW-0694">RNA-binding</keyword>
<accession>A0A8J2KWK8</accession>
<dbReference type="GO" id="GO:0003723">
    <property type="term" value="F:RNA binding"/>
    <property type="evidence" value="ECO:0007669"/>
    <property type="project" value="UniProtKB-UniRule"/>
</dbReference>
<feature type="compositionally biased region" description="Polar residues" evidence="6">
    <location>
        <begin position="1107"/>
        <end position="1118"/>
    </location>
</feature>
<feature type="compositionally biased region" description="Low complexity" evidence="6">
    <location>
        <begin position="1360"/>
        <end position="1388"/>
    </location>
</feature>
<feature type="region of interest" description="Disordered" evidence="6">
    <location>
        <begin position="821"/>
        <end position="895"/>
    </location>
</feature>
<feature type="compositionally biased region" description="Low complexity" evidence="6">
    <location>
        <begin position="1042"/>
        <end position="1066"/>
    </location>
</feature>
<feature type="region of interest" description="Disordered" evidence="6">
    <location>
        <begin position="1346"/>
        <end position="1388"/>
    </location>
</feature>
<dbReference type="EMBL" id="CAJVCH010527687">
    <property type="protein sequence ID" value="CAG7822856.1"/>
    <property type="molecule type" value="Genomic_DNA"/>
</dbReference>
<evidence type="ECO:0000313" key="8">
    <source>
        <dbReference type="EMBL" id="CAG7822856.1"/>
    </source>
</evidence>
<feature type="compositionally biased region" description="Polar residues" evidence="6">
    <location>
        <begin position="614"/>
        <end position="624"/>
    </location>
</feature>
<gene>
    <name evidence="8" type="ORF">AFUS01_LOCUS33106</name>
</gene>
<dbReference type="InterPro" id="IPR000504">
    <property type="entry name" value="RRM_dom"/>
</dbReference>
<evidence type="ECO:0000313" key="9">
    <source>
        <dbReference type="Proteomes" id="UP000708208"/>
    </source>
</evidence>
<dbReference type="PANTHER" id="PTHR13020">
    <property type="entry name" value="TRINUCLEOTIDE REPEAT-CONTAINING GENE 6"/>
    <property type="match status" value="1"/>
</dbReference>
<feature type="domain" description="RRM" evidence="7">
    <location>
        <begin position="1408"/>
        <end position="1480"/>
    </location>
</feature>
<dbReference type="GO" id="GO:0060213">
    <property type="term" value="P:positive regulation of nuclear-transcribed mRNA poly(A) tail shortening"/>
    <property type="evidence" value="ECO:0007669"/>
    <property type="project" value="TreeGrafter"/>
</dbReference>
<comment type="similarity">
    <text evidence="1">Belongs to the GW182 family.</text>
</comment>
<reference evidence="8" key="1">
    <citation type="submission" date="2021-06" db="EMBL/GenBank/DDBJ databases">
        <authorList>
            <person name="Hodson N. C."/>
            <person name="Mongue J. A."/>
            <person name="Jaron S. K."/>
        </authorList>
    </citation>
    <scope>NUCLEOTIDE SEQUENCE</scope>
</reference>
<sequence length="1569" mass="163668">MFMMEKKNSVKAPLRTTAEDERDDGKNIVRKDSENDVFVHVSNYGLSMNRLKQKMMWGSGHGCDLFGSFNVASNQGWGIPPGVGLRGGGLNSLNNGTSGWGAPPSNSSAASATGWGAPPGSASVVGSGSSSSGVVGSGQSSVAAATSTSSSSPGGLVNTPANNQQVNPSPANNNHPSGSNQWASTSPNRNTSQNTNGQPTISGSQMNNNPSSNATSAPTSGTPMQMGNQNVNNVMSNSTPNSPMNPGSVGTNPNQNSGPGSTNSSGLITNSGTSSWAQAAGKSLQPANGNNNNTMNNANNPSNTSAISNNPNAMNANSVNQGVTGHGPPMSGITSAPPPGSSGNSSVTSKQIEQLNSMRDALFSHDGWGGQNVNQDSGWDIPGSPEPQHKDLGGMGGNAGSSTGAATWKANVNNGTDLWEANLRNGGAPPPQPATQKAPWGHTPSTNIGGTWGEEDDGADSSNVWTGVPPASNAPGPNGAPPSNSSGGNNNSGQMQWCMNSGPQQPPPQREPPNGMWPNAAPAVKKEEWNSNVGRGHGGHDMGRGHDNAPTGWGNNTRGGMNNGTMGVDPNQGMWGKPPQQPPPQPQNQWGGGPPGHIGPGNHGGHIGMKDKPSSTGWDESPPTQRRAVPNIPNYDDGTSLWGNPIPNQPQQPPPPPQQQSRMPPNRGMPNKMESGVGNPMWGHTGGGNRNGWNAPDGPQDGFNSGGGWNDDKNAGGSWGEPPMPPQQQPNSWGKPKTPTNPASGWGDDSLVDTSSWGGTHKNSRPRYGNDFVANGNGNFAKDASRPLKILADLGFKKEDLEMALRSSHMDLSGAIDSIDNLPVAGGGRGGPPMDQSPWGAGPLQPQQPRRGPPPVGPGPDDHFDLSGLGVGPNGPMGMGHPPQQRGAFPNPGGFPGANSIINNVANPSLASINPSLIQKIIAQQQPNPPQPFNTQRGVQPNNTTSPAQLRLLVQQIQMAVQAGYLSSQILQHPLPQQSLYLLNQLLQQIKIFQQVTQAQQQIGKTNSAAALQLSVQITKTKQQINNLHNQIAAQQALHAKQQAQQQQQQQHNHLMAAAAAAAANKPSNDFFNNPPILPNNTGMDPMMSALQGNFGSDFGLGKESGQHQQSRLTQWTKLPSLEKDEANNSGNEFSRAPGPQSNNSSNILKNPSFNLGQSDNTWSSVPSRSGSDGWPTDHPPTANSSSNANPNMNLNDDSNKPNSSVNVNINADSWPSDLVPEFEPGKPWKGTQIMKSVEDDPTLTPGSVSQHSNEVVRSPLSLAAIKENSEIFSKNSPPAAASSVSSDSLVTPLSLSSNTWSFTPTPTSSSSSGMANNMAKLNSTKAVWDDMRPRDIWDYGSSTSCGNAVPGSRPPPGLPKKTGGPTTPVPAASGNVTSGTNSNSFNSYRNNTSNMSWGTNQGSGMHFWLLLRNLTPQIDGSTLKTLCLQHGPLQNFHLYLSHGVALVRYASREEAAKAQNALNNCVLGNTTILAETAGEGDVHNLIQGLNGSAAVNNSQPTSNNAGISSGNNNSRQSSNDNPWNVLRDNSPLWSSSPWGTAGLDAPDRATPSSLNSLLPGDLLGGESA</sequence>
<dbReference type="PANTHER" id="PTHR13020:SF25">
    <property type="entry name" value="PROTEIN GAWKY"/>
    <property type="match status" value="1"/>
</dbReference>
<organism evidence="8 9">
    <name type="scientific">Allacma fusca</name>
    <dbReference type="NCBI Taxonomy" id="39272"/>
    <lineage>
        <taxon>Eukaryota</taxon>
        <taxon>Metazoa</taxon>
        <taxon>Ecdysozoa</taxon>
        <taxon>Arthropoda</taxon>
        <taxon>Hexapoda</taxon>
        <taxon>Collembola</taxon>
        <taxon>Symphypleona</taxon>
        <taxon>Sminthuridae</taxon>
        <taxon>Allacma</taxon>
    </lineage>
</organism>
<feature type="region of interest" description="Disordered" evidence="6">
    <location>
        <begin position="1"/>
        <end position="23"/>
    </location>
</feature>
<feature type="region of interest" description="Disordered" evidence="6">
    <location>
        <begin position="1296"/>
        <end position="1317"/>
    </location>
</feature>
<feature type="compositionally biased region" description="Low complexity" evidence="6">
    <location>
        <begin position="551"/>
        <end position="578"/>
    </location>
</feature>